<dbReference type="OrthoDB" id="10061508at2759"/>
<sequence>MKREDLQGARGFAILLVLLFHIFPETFGNGFVGVDISRFFVLSGYLMAMIYKAKIRHFANFGYFYKKRFLRLLPMYALTILATLLIGNSMLTTNTFEFMAQDSKWALGLATNVQNMFEKKSYWDQVP</sequence>
<accession>A0A4V6A703</accession>
<dbReference type="GO" id="GO:0016020">
    <property type="term" value="C:membrane"/>
    <property type="evidence" value="ECO:0007669"/>
    <property type="project" value="TreeGrafter"/>
</dbReference>
<keyword evidence="1" id="KW-0812">Transmembrane</keyword>
<reference evidence="3 4" key="1">
    <citation type="journal article" date="2015" name="Genome Biol.">
        <title>Comparative genomics of Steinernema reveals deeply conserved gene regulatory networks.</title>
        <authorList>
            <person name="Dillman A.R."/>
            <person name="Macchietto M."/>
            <person name="Porter C.F."/>
            <person name="Rogers A."/>
            <person name="Williams B."/>
            <person name="Antoshechkin I."/>
            <person name="Lee M.M."/>
            <person name="Goodwin Z."/>
            <person name="Lu X."/>
            <person name="Lewis E.E."/>
            <person name="Goodrich-Blair H."/>
            <person name="Stock S.P."/>
            <person name="Adams B.J."/>
            <person name="Sternberg P.W."/>
            <person name="Mortazavi A."/>
        </authorList>
    </citation>
    <scope>NUCLEOTIDE SEQUENCE [LARGE SCALE GENOMIC DNA]</scope>
    <source>
        <strain evidence="3 4">ALL</strain>
    </source>
</reference>
<proteinExistence type="predicted"/>
<dbReference type="InterPro" id="IPR050879">
    <property type="entry name" value="Acyltransferase_3"/>
</dbReference>
<dbReference type="InterPro" id="IPR002656">
    <property type="entry name" value="Acyl_transf_3_dom"/>
</dbReference>
<dbReference type="GO" id="GO:0016747">
    <property type="term" value="F:acyltransferase activity, transferring groups other than amino-acyl groups"/>
    <property type="evidence" value="ECO:0007669"/>
    <property type="project" value="InterPro"/>
</dbReference>
<evidence type="ECO:0000259" key="2">
    <source>
        <dbReference type="Pfam" id="PF01757"/>
    </source>
</evidence>
<dbReference type="PANTHER" id="PTHR23028:SF53">
    <property type="entry name" value="ACYL_TRANSF_3 DOMAIN-CONTAINING PROTEIN"/>
    <property type="match status" value="1"/>
</dbReference>
<organism evidence="3 4">
    <name type="scientific">Steinernema carpocapsae</name>
    <name type="common">Entomopathogenic nematode</name>
    <dbReference type="NCBI Taxonomy" id="34508"/>
    <lineage>
        <taxon>Eukaryota</taxon>
        <taxon>Metazoa</taxon>
        <taxon>Ecdysozoa</taxon>
        <taxon>Nematoda</taxon>
        <taxon>Chromadorea</taxon>
        <taxon>Rhabditida</taxon>
        <taxon>Tylenchina</taxon>
        <taxon>Panagrolaimomorpha</taxon>
        <taxon>Strongyloidoidea</taxon>
        <taxon>Steinernematidae</taxon>
        <taxon>Steinernema</taxon>
    </lineage>
</organism>
<evidence type="ECO:0000256" key="1">
    <source>
        <dbReference type="SAM" id="Phobius"/>
    </source>
</evidence>
<feature type="transmembrane region" description="Helical" evidence="1">
    <location>
        <begin position="7"/>
        <end position="24"/>
    </location>
</feature>
<evidence type="ECO:0000313" key="3">
    <source>
        <dbReference type="EMBL" id="TKR96335.1"/>
    </source>
</evidence>
<dbReference type="AlphaFoldDB" id="A0A4V6A703"/>
<feature type="transmembrane region" description="Helical" evidence="1">
    <location>
        <begin position="72"/>
        <end position="91"/>
    </location>
</feature>
<dbReference type="Pfam" id="PF01757">
    <property type="entry name" value="Acyl_transf_3"/>
    <property type="match status" value="1"/>
</dbReference>
<name>A0A4V6A703_STECR</name>
<keyword evidence="1" id="KW-1133">Transmembrane helix</keyword>
<keyword evidence="1" id="KW-0472">Membrane</keyword>
<dbReference type="GO" id="GO:0000271">
    <property type="term" value="P:polysaccharide biosynthetic process"/>
    <property type="evidence" value="ECO:0007669"/>
    <property type="project" value="TreeGrafter"/>
</dbReference>
<feature type="domain" description="Acyltransferase 3" evidence="2">
    <location>
        <begin position="5"/>
        <end position="105"/>
    </location>
</feature>
<reference evidence="3 4" key="2">
    <citation type="journal article" date="2019" name="G3 (Bethesda)">
        <title>Hybrid Assembly of the Genome of the Entomopathogenic Nematode Steinernema carpocapsae Identifies the X-Chromosome.</title>
        <authorList>
            <person name="Serra L."/>
            <person name="Macchietto M."/>
            <person name="Macias-Munoz A."/>
            <person name="McGill C.J."/>
            <person name="Rodriguez I.M."/>
            <person name="Rodriguez B."/>
            <person name="Murad R."/>
            <person name="Mortazavi A."/>
        </authorList>
    </citation>
    <scope>NUCLEOTIDE SEQUENCE [LARGE SCALE GENOMIC DNA]</scope>
    <source>
        <strain evidence="3 4">ALL</strain>
    </source>
</reference>
<keyword evidence="4" id="KW-1185">Reference proteome</keyword>
<dbReference type="STRING" id="34508.A0A4V6A703"/>
<comment type="caution">
    <text evidence="3">The sequence shown here is derived from an EMBL/GenBank/DDBJ whole genome shotgun (WGS) entry which is preliminary data.</text>
</comment>
<evidence type="ECO:0000313" key="4">
    <source>
        <dbReference type="Proteomes" id="UP000298663"/>
    </source>
</evidence>
<dbReference type="Proteomes" id="UP000298663">
    <property type="component" value="Unassembled WGS sequence"/>
</dbReference>
<dbReference type="EMBL" id="AZBU02000002">
    <property type="protein sequence ID" value="TKR96335.1"/>
    <property type="molecule type" value="Genomic_DNA"/>
</dbReference>
<dbReference type="PANTHER" id="PTHR23028">
    <property type="entry name" value="ACETYLTRANSFERASE"/>
    <property type="match status" value="1"/>
</dbReference>
<gene>
    <name evidence="3" type="ORF">L596_010369</name>
</gene>
<protein>
    <recommendedName>
        <fullName evidence="2">Acyltransferase 3 domain-containing protein</fullName>
    </recommendedName>
</protein>